<evidence type="ECO:0000313" key="2">
    <source>
        <dbReference type="Proteomes" id="UP001651880"/>
    </source>
</evidence>
<accession>A0ABT1NA98</accession>
<proteinExistence type="predicted"/>
<keyword evidence="1" id="KW-0282">Flagellum</keyword>
<organism evidence="1 2">
    <name type="scientific">Lutispora saccharofermentans</name>
    <dbReference type="NCBI Taxonomy" id="3024236"/>
    <lineage>
        <taxon>Bacteria</taxon>
        <taxon>Bacillati</taxon>
        <taxon>Bacillota</taxon>
        <taxon>Clostridia</taxon>
        <taxon>Lutisporales</taxon>
        <taxon>Lutisporaceae</taxon>
        <taxon>Lutispora</taxon>
    </lineage>
</organism>
<dbReference type="EMBL" id="JAJEKE010000001">
    <property type="protein sequence ID" value="MCQ1527994.1"/>
    <property type="molecule type" value="Genomic_DNA"/>
</dbReference>
<keyword evidence="1" id="KW-0966">Cell projection</keyword>
<dbReference type="Pfam" id="PF06289">
    <property type="entry name" value="FlbD"/>
    <property type="match status" value="1"/>
</dbReference>
<dbReference type="PANTHER" id="PTHR39185">
    <property type="entry name" value="SWARMING MOTILITY PROTEIN SWRD"/>
    <property type="match status" value="1"/>
</dbReference>
<reference evidence="1 2" key="1">
    <citation type="submission" date="2021-10" db="EMBL/GenBank/DDBJ databases">
        <title>Lutispora strain m25 sp. nov., a thermophilic, non-spore-forming bacterium isolated from a lab-scale methanogenic bioreactor digesting anaerobic sludge.</title>
        <authorList>
            <person name="El Houari A."/>
            <person name="Mcdonald J."/>
        </authorList>
    </citation>
    <scope>NUCLEOTIDE SEQUENCE [LARGE SCALE GENOMIC DNA]</scope>
    <source>
        <strain evidence="2">m25</strain>
    </source>
</reference>
<evidence type="ECO:0000313" key="1">
    <source>
        <dbReference type="EMBL" id="MCQ1527994.1"/>
    </source>
</evidence>
<comment type="caution">
    <text evidence="1">The sequence shown here is derived from an EMBL/GenBank/DDBJ whole genome shotgun (WGS) entry which is preliminary data.</text>
</comment>
<dbReference type="PANTHER" id="PTHR39185:SF1">
    <property type="entry name" value="SWARMING MOTILITY PROTEIN SWRD"/>
    <property type="match status" value="1"/>
</dbReference>
<protein>
    <submittedName>
        <fullName evidence="1">Flagellar FlbD family protein</fullName>
    </submittedName>
</protein>
<sequence length="68" mass="8147">MIKVTRLNGKEYYINYDLIETIEETPDTVMTLRDGKKYVVLENAEEIIHRIIDFKRKVFTNENILIKD</sequence>
<name>A0ABT1NA98_9FIRM</name>
<dbReference type="RefSeq" id="WP_255225509.1">
    <property type="nucleotide sequence ID" value="NZ_JAJEKE010000001.1"/>
</dbReference>
<keyword evidence="1" id="KW-0969">Cilium</keyword>
<dbReference type="Proteomes" id="UP001651880">
    <property type="component" value="Unassembled WGS sequence"/>
</dbReference>
<dbReference type="InterPro" id="IPR009384">
    <property type="entry name" value="SwrD-like"/>
</dbReference>
<gene>
    <name evidence="1" type="ORF">LJD61_00315</name>
</gene>
<keyword evidence="2" id="KW-1185">Reference proteome</keyword>